<sequence>MSNKNDGSSEFAIVFGLIGASALLLIFVFYILGLVLAAVFTVISICAWNKPLQLGQNVVTPEEAQFFVYAGITGACAIPMLAWLSSVLCGFQIHPDAWLHMYVGGYCFGSIGLTMLATNAGMFAPPAVEPVAPTLPAQIAPPPAPKPEPFRFASWEDEERPS</sequence>
<name>A0A8I1KI66_9HYPH</name>
<organism evidence="3 4">
    <name type="scientific">Rhodomicrobium udaipurense</name>
    <dbReference type="NCBI Taxonomy" id="1202716"/>
    <lineage>
        <taxon>Bacteria</taxon>
        <taxon>Pseudomonadati</taxon>
        <taxon>Pseudomonadota</taxon>
        <taxon>Alphaproteobacteria</taxon>
        <taxon>Hyphomicrobiales</taxon>
        <taxon>Hyphomicrobiaceae</taxon>
        <taxon>Rhodomicrobium</taxon>
    </lineage>
</organism>
<protein>
    <submittedName>
        <fullName evidence="3">Uncharacterized protein</fullName>
    </submittedName>
</protein>
<dbReference type="RefSeq" id="WP_037240415.1">
    <property type="nucleotide sequence ID" value="NZ_JAEMUK010000078.1"/>
</dbReference>
<evidence type="ECO:0000256" key="1">
    <source>
        <dbReference type="SAM" id="MobiDB-lite"/>
    </source>
</evidence>
<keyword evidence="2" id="KW-1133">Transmembrane helix</keyword>
<proteinExistence type="predicted"/>
<dbReference type="EMBL" id="JAEMUK010000078">
    <property type="protein sequence ID" value="MBJ7544420.1"/>
    <property type="molecule type" value="Genomic_DNA"/>
</dbReference>
<accession>A0A8I1KI66</accession>
<keyword evidence="2" id="KW-0812">Transmembrane</keyword>
<keyword evidence="2" id="KW-0472">Membrane</keyword>
<evidence type="ECO:0000313" key="3">
    <source>
        <dbReference type="EMBL" id="MBJ7544420.1"/>
    </source>
</evidence>
<gene>
    <name evidence="3" type="ORF">JDN41_12770</name>
</gene>
<feature type="transmembrane region" description="Helical" evidence="2">
    <location>
        <begin position="12"/>
        <end position="45"/>
    </location>
</feature>
<reference evidence="3 4" key="1">
    <citation type="submission" date="2020-12" db="EMBL/GenBank/DDBJ databases">
        <title>Revised draft genomes of Rhodomicrobium vannielii ATCC 17100 and Rhodomicrobium udaipurense JA643.</title>
        <authorList>
            <person name="Conners E.M."/>
            <person name="Davenport E.J."/>
            <person name="Bose A."/>
        </authorList>
    </citation>
    <scope>NUCLEOTIDE SEQUENCE [LARGE SCALE GENOMIC DNA]</scope>
    <source>
        <strain evidence="3 4">JA643</strain>
    </source>
</reference>
<feature type="transmembrane region" description="Helical" evidence="2">
    <location>
        <begin position="66"/>
        <end position="93"/>
    </location>
</feature>
<keyword evidence="4" id="KW-1185">Reference proteome</keyword>
<feature type="region of interest" description="Disordered" evidence="1">
    <location>
        <begin position="137"/>
        <end position="162"/>
    </location>
</feature>
<comment type="caution">
    <text evidence="3">The sequence shown here is derived from an EMBL/GenBank/DDBJ whole genome shotgun (WGS) entry which is preliminary data.</text>
</comment>
<dbReference type="Proteomes" id="UP000623250">
    <property type="component" value="Unassembled WGS sequence"/>
</dbReference>
<evidence type="ECO:0000313" key="4">
    <source>
        <dbReference type="Proteomes" id="UP000623250"/>
    </source>
</evidence>
<feature type="transmembrane region" description="Helical" evidence="2">
    <location>
        <begin position="99"/>
        <end position="117"/>
    </location>
</feature>
<dbReference type="AlphaFoldDB" id="A0A8I1KI66"/>
<evidence type="ECO:0000256" key="2">
    <source>
        <dbReference type="SAM" id="Phobius"/>
    </source>
</evidence>